<dbReference type="EMBL" id="ML976734">
    <property type="protein sequence ID" value="KAF1967336.1"/>
    <property type="molecule type" value="Genomic_DNA"/>
</dbReference>
<accession>A0A6A5UWT0</accession>
<organism evidence="2 3">
    <name type="scientific">Bimuria novae-zelandiae CBS 107.79</name>
    <dbReference type="NCBI Taxonomy" id="1447943"/>
    <lineage>
        <taxon>Eukaryota</taxon>
        <taxon>Fungi</taxon>
        <taxon>Dikarya</taxon>
        <taxon>Ascomycota</taxon>
        <taxon>Pezizomycotina</taxon>
        <taxon>Dothideomycetes</taxon>
        <taxon>Pleosporomycetidae</taxon>
        <taxon>Pleosporales</taxon>
        <taxon>Massarineae</taxon>
        <taxon>Didymosphaeriaceae</taxon>
        <taxon>Bimuria</taxon>
    </lineage>
</organism>
<feature type="transmembrane region" description="Helical" evidence="1">
    <location>
        <begin position="118"/>
        <end position="139"/>
    </location>
</feature>
<evidence type="ECO:0000313" key="2">
    <source>
        <dbReference type="EMBL" id="KAF1967336.1"/>
    </source>
</evidence>
<keyword evidence="1" id="KW-0472">Membrane</keyword>
<keyword evidence="3" id="KW-1185">Reference proteome</keyword>
<name>A0A6A5UWT0_9PLEO</name>
<feature type="transmembrane region" description="Helical" evidence="1">
    <location>
        <begin position="179"/>
        <end position="197"/>
    </location>
</feature>
<dbReference type="AlphaFoldDB" id="A0A6A5UWT0"/>
<sequence>FNTTWLETILNSGYSDNRIRVDELPNTKTPNFAEQVAETNLSFVNDRQPLVGFSTMIDRIPLEDFLDWRVLAHSYADSYRLLFARAMADVLDANFTTAAQVVGTRMLATDAVVLEPTFTLIVIGLLSVIVVATALLLCLSLRRKLNLRSDPSTIGTTSTLRTVSTKTIDKPVRPKEFRLWVSILIISLFIFWLPYSVDLNYSSLPPQLVFFKALRARHFLVAAVCSMALLTNVLSIAFAGLFNHELVAILKTVLIQHPFELSFVSINGSVGPNTLISSSTSTESSGAYLGGDGRDISAECSSNPIVQIADGPSIDDNTLERVCQNGTSSLELVLTLEAKGINVTHKEKEVCWGTVILGWARTLEGPCQSSRLSRFDAENSLFLHYGPSDLFAQSNQYIFQSNSAPWHNDTFATDFFNYFVKEAMNDSSLLNPKRSVPSWEEIQDPLRRAYASLFAIWLGGNHERLLIPRADASTVSSDGWRVVLEDRIFLSTPLFGLAQGILCMYAVVAATLYFRKPGKYLARLSTNLASVIALFAGSSAVQGMGGISALHRKARADSFEKLHYRYGYGSYVGTDGRVHIGIEKAPFVQPWKRVSSAGK</sequence>
<dbReference type="InterPro" id="IPR021840">
    <property type="entry name" value="DUF3433"/>
</dbReference>
<gene>
    <name evidence="2" type="ORF">BU23DRAFT_483897</name>
</gene>
<proteinExistence type="predicted"/>
<dbReference type="PANTHER" id="PTHR37544">
    <property type="entry name" value="SPRAY-RELATED"/>
    <property type="match status" value="1"/>
</dbReference>
<feature type="transmembrane region" description="Helical" evidence="1">
    <location>
        <begin position="526"/>
        <end position="550"/>
    </location>
</feature>
<evidence type="ECO:0000313" key="3">
    <source>
        <dbReference type="Proteomes" id="UP000800036"/>
    </source>
</evidence>
<feature type="transmembrane region" description="Helical" evidence="1">
    <location>
        <begin position="217"/>
        <end position="242"/>
    </location>
</feature>
<reference evidence="2" key="1">
    <citation type="journal article" date="2020" name="Stud. Mycol.">
        <title>101 Dothideomycetes genomes: a test case for predicting lifestyles and emergence of pathogens.</title>
        <authorList>
            <person name="Haridas S."/>
            <person name="Albert R."/>
            <person name="Binder M."/>
            <person name="Bloem J."/>
            <person name="Labutti K."/>
            <person name="Salamov A."/>
            <person name="Andreopoulos B."/>
            <person name="Baker S."/>
            <person name="Barry K."/>
            <person name="Bills G."/>
            <person name="Bluhm B."/>
            <person name="Cannon C."/>
            <person name="Castanera R."/>
            <person name="Culley D."/>
            <person name="Daum C."/>
            <person name="Ezra D."/>
            <person name="Gonzalez J."/>
            <person name="Henrissat B."/>
            <person name="Kuo A."/>
            <person name="Liang C."/>
            <person name="Lipzen A."/>
            <person name="Lutzoni F."/>
            <person name="Magnuson J."/>
            <person name="Mondo S."/>
            <person name="Nolan M."/>
            <person name="Ohm R."/>
            <person name="Pangilinan J."/>
            <person name="Park H.-J."/>
            <person name="Ramirez L."/>
            <person name="Alfaro M."/>
            <person name="Sun H."/>
            <person name="Tritt A."/>
            <person name="Yoshinaga Y."/>
            <person name="Zwiers L.-H."/>
            <person name="Turgeon B."/>
            <person name="Goodwin S."/>
            <person name="Spatafora J."/>
            <person name="Crous P."/>
            <person name="Grigoriev I."/>
        </authorList>
    </citation>
    <scope>NUCLEOTIDE SEQUENCE</scope>
    <source>
        <strain evidence="2">CBS 107.79</strain>
    </source>
</reference>
<protein>
    <submittedName>
        <fullName evidence="2">Uncharacterized protein</fullName>
    </submittedName>
</protein>
<dbReference type="Proteomes" id="UP000800036">
    <property type="component" value="Unassembled WGS sequence"/>
</dbReference>
<evidence type="ECO:0000256" key="1">
    <source>
        <dbReference type="SAM" id="Phobius"/>
    </source>
</evidence>
<dbReference type="Pfam" id="PF11915">
    <property type="entry name" value="DUF3433"/>
    <property type="match status" value="1"/>
</dbReference>
<dbReference type="PANTHER" id="PTHR37544:SF3">
    <property type="entry name" value="SPRAY"/>
    <property type="match status" value="1"/>
</dbReference>
<keyword evidence="1" id="KW-0812">Transmembrane</keyword>
<keyword evidence="1" id="KW-1133">Transmembrane helix</keyword>
<feature type="non-terminal residue" evidence="2">
    <location>
        <position position="1"/>
    </location>
</feature>
<dbReference type="OrthoDB" id="3248909at2759"/>
<feature type="transmembrane region" description="Helical" evidence="1">
    <location>
        <begin position="494"/>
        <end position="514"/>
    </location>
</feature>